<evidence type="ECO:0000256" key="2">
    <source>
        <dbReference type="ARBA" id="ARBA00009285"/>
    </source>
</evidence>
<keyword evidence="6" id="KW-0509">mRNA transport</keyword>
<dbReference type="PANTHER" id="PTHR10662">
    <property type="entry name" value="NUCLEAR RNA EXPORT FACTOR"/>
    <property type="match status" value="1"/>
</dbReference>
<feature type="compositionally biased region" description="Low complexity" evidence="10">
    <location>
        <begin position="1"/>
        <end position="13"/>
    </location>
</feature>
<evidence type="ECO:0000256" key="3">
    <source>
        <dbReference type="ARBA" id="ARBA00022448"/>
    </source>
</evidence>
<dbReference type="InterPro" id="IPR009060">
    <property type="entry name" value="UBA-like_sf"/>
</dbReference>
<evidence type="ECO:0000256" key="6">
    <source>
        <dbReference type="ARBA" id="ARBA00022816"/>
    </source>
</evidence>
<dbReference type="PROSITE" id="PS51281">
    <property type="entry name" value="TAP_C"/>
    <property type="match status" value="1"/>
</dbReference>
<dbReference type="InterPro" id="IPR040736">
    <property type="entry name" value="Mex67_RRM"/>
</dbReference>
<keyword evidence="7" id="KW-0539">Nucleus</keyword>
<reference evidence="13 14" key="1">
    <citation type="journal article" date="2019" name="Front. Genet.">
        <title>Whole-Genome Sequencing of the Opportunistic Yeast Pathogen Candida inconspicua Uncovers Its Hybrid Origin.</title>
        <authorList>
            <person name="Mixao V."/>
            <person name="Hansen A.P."/>
            <person name="Saus E."/>
            <person name="Boekhout T."/>
            <person name="Lass-Florl C."/>
            <person name="Gabaldon T."/>
        </authorList>
    </citation>
    <scope>NUCLEOTIDE SEQUENCE [LARGE SCALE GENOMIC DNA]</scope>
    <source>
        <strain evidence="13 14">CBS 180</strain>
    </source>
</reference>
<evidence type="ECO:0000313" key="13">
    <source>
        <dbReference type="EMBL" id="TID19227.1"/>
    </source>
</evidence>
<sequence length="598" mass="67521">MYRGRGSFNNNNRGGRGGYSGNNSAHTLQHANEFVNQNMITVEIQGWNNAPQQDIVNFLSRKVRIYLQNTRVDPSGRLLQGQVKTKREADDLVKCTGLKFAGQTLHIRIVDDLGMGNNPSSATNTIELLKNFLLSRYNPQIKMLDLQNLQNDPTLVQNGLFDSANLTSKFFPALMKVASTQKLDVESVNLSNNNIDDHSKWLSELGLQFPDVKNIALANNNIKKVDFFDRLKNKFNSLRELIITNNPLAQDFPSVQKIISFFPRLVMIDGNQVRDESKIASILTFPVKSTNMFFETEELSKIATNFLSSYFNYWDTNRTELISLYSPQSQFSFQCDSSVITDYNANSSGDLWNNYTPQSRNLKRVSNEKSRMARLFIGPEHILAAFKCLPKSRHSLAINPNDYAIETISFPALGGMMITIHGDFDEVDQPEQQFQDSTNKSFNNNSRYRNNSRNSFRKGILEKRGFDRTFIVVPGPNGAFIVASDMLCVKQYSNRKPWHHSDLQQFLPVASVPSALPTTSSTPLNLISGVNSSSSVLPPDVVARLNSTQQQLVLKVMQETRLKLEFALMLCEQSNWDYNIAGQNFANSKSQIPPDAYV</sequence>
<dbReference type="STRING" id="52247.A0A4T0WYZ4"/>
<dbReference type="InterPro" id="IPR057125">
    <property type="entry name" value="NXF1/2/3/5-like_LRR"/>
</dbReference>
<evidence type="ECO:0000259" key="11">
    <source>
        <dbReference type="PROSITE" id="PS50177"/>
    </source>
</evidence>
<evidence type="ECO:0000256" key="10">
    <source>
        <dbReference type="SAM" id="MobiDB-lite"/>
    </source>
</evidence>
<evidence type="ECO:0000256" key="9">
    <source>
        <dbReference type="ARBA" id="ARBA00069694"/>
    </source>
</evidence>
<dbReference type="Pfam" id="PF24048">
    <property type="entry name" value="LRR_NXF1-5"/>
    <property type="match status" value="1"/>
</dbReference>
<feature type="domain" description="TAP-C" evidence="12">
    <location>
        <begin position="547"/>
        <end position="598"/>
    </location>
</feature>
<dbReference type="Pfam" id="PF18444">
    <property type="entry name" value="RRM_9"/>
    <property type="match status" value="1"/>
</dbReference>
<feature type="region of interest" description="Disordered" evidence="10">
    <location>
        <begin position="1"/>
        <end position="25"/>
    </location>
</feature>
<dbReference type="CDD" id="cd14342">
    <property type="entry name" value="UBA_TAP-C"/>
    <property type="match status" value="1"/>
</dbReference>
<dbReference type="SMART" id="SM00804">
    <property type="entry name" value="TAP_C"/>
    <property type="match status" value="1"/>
</dbReference>
<evidence type="ECO:0000256" key="8">
    <source>
        <dbReference type="ARBA" id="ARBA00055253"/>
    </source>
</evidence>
<dbReference type="InterPro" id="IPR005637">
    <property type="entry name" value="TAP_C_dom"/>
</dbReference>
<proteinExistence type="inferred from homology"/>
<dbReference type="InterPro" id="IPR032675">
    <property type="entry name" value="LRR_dom_sf"/>
</dbReference>
<accession>A0A4T0WYZ4</accession>
<dbReference type="InterPro" id="IPR032710">
    <property type="entry name" value="NTF2-like_dom_sf"/>
</dbReference>
<keyword evidence="5" id="KW-0677">Repeat</keyword>
<dbReference type="SUPFAM" id="SSF54427">
    <property type="entry name" value="NTF2-like"/>
    <property type="match status" value="1"/>
</dbReference>
<dbReference type="InterPro" id="IPR002075">
    <property type="entry name" value="NTF2_dom"/>
</dbReference>
<feature type="compositionally biased region" description="Low complexity" evidence="10">
    <location>
        <begin position="439"/>
        <end position="454"/>
    </location>
</feature>
<evidence type="ECO:0000259" key="12">
    <source>
        <dbReference type="PROSITE" id="PS51281"/>
    </source>
</evidence>
<comment type="similarity">
    <text evidence="2">Belongs to the NXF family.</text>
</comment>
<dbReference type="PROSITE" id="PS50177">
    <property type="entry name" value="NTF2_DOMAIN"/>
    <property type="match status" value="1"/>
</dbReference>
<feature type="domain" description="NTF2" evidence="11">
    <location>
        <begin position="302"/>
        <end position="489"/>
    </location>
</feature>
<dbReference type="SUPFAM" id="SSF46934">
    <property type="entry name" value="UBA-like"/>
    <property type="match status" value="1"/>
</dbReference>
<dbReference type="Pfam" id="PF03943">
    <property type="entry name" value="TAP_C"/>
    <property type="match status" value="1"/>
</dbReference>
<dbReference type="GO" id="GO:0003723">
    <property type="term" value="F:RNA binding"/>
    <property type="evidence" value="ECO:0007669"/>
    <property type="project" value="TreeGrafter"/>
</dbReference>
<organism evidence="13 14">
    <name type="scientific">Pichia inconspicua</name>
    <dbReference type="NCBI Taxonomy" id="52247"/>
    <lineage>
        <taxon>Eukaryota</taxon>
        <taxon>Fungi</taxon>
        <taxon>Dikarya</taxon>
        <taxon>Ascomycota</taxon>
        <taxon>Saccharomycotina</taxon>
        <taxon>Pichiomycetes</taxon>
        <taxon>Pichiales</taxon>
        <taxon>Pichiaceae</taxon>
        <taxon>Pichia</taxon>
    </lineage>
</organism>
<evidence type="ECO:0000256" key="5">
    <source>
        <dbReference type="ARBA" id="ARBA00022737"/>
    </source>
</evidence>
<dbReference type="Pfam" id="PF22602">
    <property type="entry name" value="NXF_NTF2"/>
    <property type="match status" value="1"/>
</dbReference>
<dbReference type="Gene3D" id="3.80.10.10">
    <property type="entry name" value="Ribonuclease Inhibitor"/>
    <property type="match status" value="1"/>
</dbReference>
<dbReference type="PANTHER" id="PTHR10662:SF22">
    <property type="entry name" value="NUCLEAR RNA EXPORT FACTOR 1"/>
    <property type="match status" value="1"/>
</dbReference>
<dbReference type="InterPro" id="IPR030217">
    <property type="entry name" value="NXF_fam"/>
</dbReference>
<keyword evidence="14" id="KW-1185">Reference proteome</keyword>
<keyword evidence="3" id="KW-0813">Transport</keyword>
<comment type="caution">
    <text evidence="13">The sequence shown here is derived from an EMBL/GenBank/DDBJ whole genome shotgun (WGS) entry which is preliminary data.</text>
</comment>
<dbReference type="EMBL" id="SELW01000599">
    <property type="protein sequence ID" value="TID19227.1"/>
    <property type="molecule type" value="Genomic_DNA"/>
</dbReference>
<comment type="subcellular location">
    <subcellularLocation>
        <location evidence="1">Nucleus</location>
    </subcellularLocation>
</comment>
<dbReference type="FunFam" id="1.10.8.10:FF:000018">
    <property type="entry name" value="Nuclear RNA export factor 1"/>
    <property type="match status" value="1"/>
</dbReference>
<dbReference type="OrthoDB" id="25872at2759"/>
<evidence type="ECO:0000256" key="1">
    <source>
        <dbReference type="ARBA" id="ARBA00004123"/>
    </source>
</evidence>
<keyword evidence="4" id="KW-0433">Leucine-rich repeat</keyword>
<comment type="function">
    <text evidence="8">Involved in the export of mRNA from the nucleus to the cytoplasm.</text>
</comment>
<name>A0A4T0WYZ4_9ASCO</name>
<evidence type="ECO:0000256" key="7">
    <source>
        <dbReference type="ARBA" id="ARBA00023242"/>
    </source>
</evidence>
<evidence type="ECO:0000313" key="14">
    <source>
        <dbReference type="Proteomes" id="UP000307173"/>
    </source>
</evidence>
<dbReference type="GO" id="GO:0016973">
    <property type="term" value="P:poly(A)+ mRNA export from nucleus"/>
    <property type="evidence" value="ECO:0007669"/>
    <property type="project" value="TreeGrafter"/>
</dbReference>
<dbReference type="InterPro" id="IPR018222">
    <property type="entry name" value="Nuclear_transport_factor_2_euk"/>
</dbReference>
<dbReference type="Gene3D" id="1.10.8.10">
    <property type="entry name" value="DNA helicase RuvA subunit, C-terminal domain"/>
    <property type="match status" value="1"/>
</dbReference>
<dbReference type="GO" id="GO:0042272">
    <property type="term" value="C:nuclear RNA export factor complex"/>
    <property type="evidence" value="ECO:0007669"/>
    <property type="project" value="UniProtKB-ARBA"/>
</dbReference>
<feature type="region of interest" description="Disordered" evidence="10">
    <location>
        <begin position="435"/>
        <end position="454"/>
    </location>
</feature>
<protein>
    <recommendedName>
        <fullName evidence="9">mRNA export factor MEX67</fullName>
    </recommendedName>
</protein>
<gene>
    <name evidence="13" type="ORF">CANINC_003797</name>
</gene>
<dbReference type="Gene3D" id="3.10.450.50">
    <property type="match status" value="1"/>
</dbReference>
<dbReference type="SUPFAM" id="SSF52058">
    <property type="entry name" value="L domain-like"/>
    <property type="match status" value="1"/>
</dbReference>
<evidence type="ECO:0000256" key="4">
    <source>
        <dbReference type="ARBA" id="ARBA00022614"/>
    </source>
</evidence>
<dbReference type="AlphaFoldDB" id="A0A4T0WYZ4"/>
<dbReference type="Proteomes" id="UP000307173">
    <property type="component" value="Unassembled WGS sequence"/>
</dbReference>